<proteinExistence type="predicted"/>
<keyword evidence="3" id="KW-1185">Reference proteome</keyword>
<organism evidence="2 3">
    <name type="scientific">Rheinheimera maricola</name>
    <dbReference type="NCBI Taxonomy" id="2793282"/>
    <lineage>
        <taxon>Bacteria</taxon>
        <taxon>Pseudomonadati</taxon>
        <taxon>Pseudomonadota</taxon>
        <taxon>Gammaproteobacteria</taxon>
        <taxon>Chromatiales</taxon>
        <taxon>Chromatiaceae</taxon>
        <taxon>Rheinheimera</taxon>
    </lineage>
</organism>
<reference evidence="2 3" key="1">
    <citation type="submission" date="2020-12" db="EMBL/GenBank/DDBJ databases">
        <authorList>
            <person name="Ruan W."/>
            <person name="Khan S.A."/>
            <person name="Jeon C.O."/>
        </authorList>
    </citation>
    <scope>NUCLEOTIDE SEQUENCE [LARGE SCALE GENOMIC DNA]</scope>
    <source>
        <strain evidence="2 3">MA-13</strain>
    </source>
</reference>
<feature type="transmembrane region" description="Helical" evidence="1">
    <location>
        <begin position="298"/>
        <end position="328"/>
    </location>
</feature>
<dbReference type="EMBL" id="JAERPS020000001">
    <property type="protein sequence ID" value="MBZ9611068.1"/>
    <property type="molecule type" value="Genomic_DNA"/>
</dbReference>
<accession>A0ABS7X8J9</accession>
<keyword evidence="1" id="KW-1133">Transmembrane helix</keyword>
<evidence type="ECO:0000256" key="1">
    <source>
        <dbReference type="SAM" id="Phobius"/>
    </source>
</evidence>
<keyword evidence="1" id="KW-0812">Transmembrane</keyword>
<sequence>MAEILLPTRATRASSLFTDNAAQLQHANNVNRNIVTDIMPAYKPYLLSAGVNDSRFHQQMCTIPEKNLTVIAETAQHYGDMTVPIAELVENEIVPFLHNYQDFGLPASSAVIGAMSEQATGLHKALAKYQAALVDLHNTSKSQQQQSGARAKGAYNPVIKQKVTRVKLAHAELNSMFKHQLERYAAIHKSSKVQSVLSDVNKGINIAKDGKDMRGSSRGSLRTAQSLTITSSKQVSTLSNYAKHARLGGSALIVVDAGLRVNKVRSARARGQDANRVAVTEGAGFVASTAAGIFTAKAVIGLGIALSVTPVGLFVLIGVGLTAGYYAATTADEKTKQWAGNEYDRYRNGN</sequence>
<gene>
    <name evidence="2" type="ORF">I4W93_005625</name>
</gene>
<dbReference type="RefSeq" id="WP_205310369.1">
    <property type="nucleotide sequence ID" value="NZ_JAERPS020000001.1"/>
</dbReference>
<reference evidence="2 3" key="2">
    <citation type="submission" date="2021-08" db="EMBL/GenBank/DDBJ databases">
        <title>Rheinheimera aquimaris sp. nov., isolated from seawater of the East Sea in Korea.</title>
        <authorList>
            <person name="Kim K.H."/>
            <person name="Wenting R."/>
            <person name="Kim K.R."/>
            <person name="Jeon C.O."/>
        </authorList>
    </citation>
    <scope>NUCLEOTIDE SEQUENCE [LARGE SCALE GENOMIC DNA]</scope>
    <source>
        <strain evidence="2 3">MA-13</strain>
    </source>
</reference>
<name>A0ABS7X8J9_9GAMM</name>
<dbReference type="Proteomes" id="UP000663814">
    <property type="component" value="Unassembled WGS sequence"/>
</dbReference>
<comment type="caution">
    <text evidence="2">The sequence shown here is derived from an EMBL/GenBank/DDBJ whole genome shotgun (WGS) entry which is preliminary data.</text>
</comment>
<evidence type="ECO:0000313" key="2">
    <source>
        <dbReference type="EMBL" id="MBZ9611068.1"/>
    </source>
</evidence>
<evidence type="ECO:0000313" key="3">
    <source>
        <dbReference type="Proteomes" id="UP000663814"/>
    </source>
</evidence>
<protein>
    <recommendedName>
        <fullName evidence="4">LXG domain-containing protein</fullName>
    </recommendedName>
</protein>
<evidence type="ECO:0008006" key="4">
    <source>
        <dbReference type="Google" id="ProtNLM"/>
    </source>
</evidence>
<keyword evidence="1" id="KW-0472">Membrane</keyword>